<evidence type="ECO:0000313" key="1">
    <source>
        <dbReference type="EMBL" id="GFD35546.1"/>
    </source>
</evidence>
<reference evidence="1" key="1">
    <citation type="journal article" date="2019" name="Sci. Rep.">
        <title>Draft genome of Tanacetum cinerariifolium, the natural source of mosquito coil.</title>
        <authorList>
            <person name="Yamashiro T."/>
            <person name="Shiraishi A."/>
            <person name="Satake H."/>
            <person name="Nakayama K."/>
        </authorList>
    </citation>
    <scope>NUCLEOTIDE SEQUENCE</scope>
</reference>
<sequence>ILLVVERGIFGGIGHFHSIGRGLHPAVAVVVDVGAARAAALGGHEYYAVGRLHTVDAGAGRVLEDFYRSNVVLVQEAEFLPFYGGNGSGHFTLALGAVAHHYHVVKALRLRRS</sequence>
<feature type="non-terminal residue" evidence="1">
    <location>
        <position position="113"/>
    </location>
</feature>
<organism evidence="1">
    <name type="scientific">Tanacetum cinerariifolium</name>
    <name type="common">Dalmatian daisy</name>
    <name type="synonym">Chrysanthemum cinerariifolium</name>
    <dbReference type="NCBI Taxonomy" id="118510"/>
    <lineage>
        <taxon>Eukaryota</taxon>
        <taxon>Viridiplantae</taxon>
        <taxon>Streptophyta</taxon>
        <taxon>Embryophyta</taxon>
        <taxon>Tracheophyta</taxon>
        <taxon>Spermatophyta</taxon>
        <taxon>Magnoliopsida</taxon>
        <taxon>eudicotyledons</taxon>
        <taxon>Gunneridae</taxon>
        <taxon>Pentapetalae</taxon>
        <taxon>asterids</taxon>
        <taxon>campanulids</taxon>
        <taxon>Asterales</taxon>
        <taxon>Asteraceae</taxon>
        <taxon>Asteroideae</taxon>
        <taxon>Anthemideae</taxon>
        <taxon>Anthemidinae</taxon>
        <taxon>Tanacetum</taxon>
    </lineage>
</organism>
<feature type="non-terminal residue" evidence="1">
    <location>
        <position position="1"/>
    </location>
</feature>
<protein>
    <submittedName>
        <fullName evidence="1">Uncharacterized protein</fullName>
    </submittedName>
</protein>
<accession>A0A699VQB0</accession>
<gene>
    <name evidence="1" type="ORF">Tci_907515</name>
</gene>
<proteinExistence type="predicted"/>
<comment type="caution">
    <text evidence="1">The sequence shown here is derived from an EMBL/GenBank/DDBJ whole genome shotgun (WGS) entry which is preliminary data.</text>
</comment>
<name>A0A699VQB0_TANCI</name>
<dbReference type="AlphaFoldDB" id="A0A699VQB0"/>
<dbReference type="EMBL" id="BKCJ011460146">
    <property type="protein sequence ID" value="GFD35546.1"/>
    <property type="molecule type" value="Genomic_DNA"/>
</dbReference>